<sequence>MKTLLLTAVLLGLVAALQAQDPLFFSPQELNITGTWYVKAMVSKNLTEGRRPREVFPVTITALEGGNLEAKINFKFNGRCYEKKVLMYKLEQPGKYRDSKGHKLIFVEQLPMKDHVIIYCEKQRPGKTFGMGKLLGRSPEASPEALKEFKKFTQHKGLLQENIIMPEQKDSCVPEQN</sequence>
<protein>
    <submittedName>
        <fullName evidence="8">Odorant-binding protein 2b</fullName>
    </submittedName>
</protein>
<evidence type="ECO:0000256" key="1">
    <source>
        <dbReference type="ARBA" id="ARBA00004613"/>
    </source>
</evidence>
<dbReference type="GO" id="GO:0005615">
    <property type="term" value="C:extracellular space"/>
    <property type="evidence" value="ECO:0007669"/>
    <property type="project" value="TreeGrafter"/>
</dbReference>
<dbReference type="InterPro" id="IPR002450">
    <property type="entry name" value="von_Ebner_gland"/>
</dbReference>
<keyword evidence="3" id="KW-0964">Secreted</keyword>
<dbReference type="AlphaFoldDB" id="A0A1S3FJH8"/>
<dbReference type="SUPFAM" id="SSF50814">
    <property type="entry name" value="Lipocalins"/>
    <property type="match status" value="1"/>
</dbReference>
<evidence type="ECO:0000313" key="7">
    <source>
        <dbReference type="Proteomes" id="UP000081671"/>
    </source>
</evidence>
<dbReference type="PANTHER" id="PTHR11430">
    <property type="entry name" value="LIPOCALIN"/>
    <property type="match status" value="1"/>
</dbReference>
<evidence type="ECO:0000256" key="4">
    <source>
        <dbReference type="ARBA" id="ARBA00022729"/>
    </source>
</evidence>
<dbReference type="InterPro" id="IPR000566">
    <property type="entry name" value="Lipocln_cytosolic_FA-bd_dom"/>
</dbReference>
<dbReference type="KEGG" id="dord:105989337"/>
<name>A0A1S3FJH8_DIPOR</name>
<dbReference type="Pfam" id="PF00061">
    <property type="entry name" value="Lipocalin"/>
    <property type="match status" value="1"/>
</dbReference>
<dbReference type="InterPro" id="IPR012674">
    <property type="entry name" value="Calycin"/>
</dbReference>
<feature type="chain" id="PRO_5010222705" evidence="5">
    <location>
        <begin position="20"/>
        <end position="177"/>
    </location>
</feature>
<dbReference type="Gene3D" id="2.40.128.20">
    <property type="match status" value="1"/>
</dbReference>
<dbReference type="PRINTS" id="PR01175">
    <property type="entry name" value="VNEBNERGLAND"/>
</dbReference>
<dbReference type="OrthoDB" id="9621919at2759"/>
<evidence type="ECO:0000256" key="2">
    <source>
        <dbReference type="ARBA" id="ARBA00006889"/>
    </source>
</evidence>
<organism evidence="7 8">
    <name type="scientific">Dipodomys ordii</name>
    <name type="common">Ord's kangaroo rat</name>
    <dbReference type="NCBI Taxonomy" id="10020"/>
    <lineage>
        <taxon>Eukaryota</taxon>
        <taxon>Metazoa</taxon>
        <taxon>Chordata</taxon>
        <taxon>Craniata</taxon>
        <taxon>Vertebrata</taxon>
        <taxon>Euteleostomi</taxon>
        <taxon>Mammalia</taxon>
        <taxon>Eutheria</taxon>
        <taxon>Euarchontoglires</taxon>
        <taxon>Glires</taxon>
        <taxon>Rodentia</taxon>
        <taxon>Castorimorpha</taxon>
        <taxon>Heteromyidae</taxon>
        <taxon>Dipodomyinae</taxon>
        <taxon>Dipodomys</taxon>
    </lineage>
</organism>
<dbReference type="GO" id="GO:0036094">
    <property type="term" value="F:small molecule binding"/>
    <property type="evidence" value="ECO:0007669"/>
    <property type="project" value="InterPro"/>
</dbReference>
<dbReference type="Proteomes" id="UP000081671">
    <property type="component" value="Unplaced"/>
</dbReference>
<comment type="similarity">
    <text evidence="2">Belongs to the calycin superfamily. Lipocalin family.</text>
</comment>
<keyword evidence="4 5" id="KW-0732">Signal</keyword>
<dbReference type="InterPro" id="IPR002345">
    <property type="entry name" value="Lipocalin"/>
</dbReference>
<dbReference type="GeneID" id="105989337"/>
<proteinExistence type="inferred from homology"/>
<feature type="signal peptide" evidence="5">
    <location>
        <begin position="1"/>
        <end position="19"/>
    </location>
</feature>
<gene>
    <name evidence="8" type="primary">Obp2b</name>
</gene>
<comment type="subcellular location">
    <subcellularLocation>
        <location evidence="1">Secreted</location>
    </subcellularLocation>
</comment>
<dbReference type="FunCoup" id="A0A1S3FJH8">
    <property type="interactions" value="159"/>
</dbReference>
<evidence type="ECO:0000256" key="3">
    <source>
        <dbReference type="ARBA" id="ARBA00022525"/>
    </source>
</evidence>
<keyword evidence="7" id="KW-1185">Reference proteome</keyword>
<reference evidence="8" key="1">
    <citation type="submission" date="2025-08" db="UniProtKB">
        <authorList>
            <consortium name="RefSeq"/>
        </authorList>
    </citation>
    <scope>IDENTIFICATION</scope>
    <source>
        <tissue evidence="8">Kidney</tissue>
    </source>
</reference>
<evidence type="ECO:0000256" key="5">
    <source>
        <dbReference type="SAM" id="SignalP"/>
    </source>
</evidence>
<dbReference type="PANTHER" id="PTHR11430:SF129">
    <property type="entry name" value="ODORANT-BINDING PROTEIN 2A-RELATED"/>
    <property type="match status" value="1"/>
</dbReference>
<dbReference type="CDD" id="cd19414">
    <property type="entry name" value="lipocalin_1_3_4_13-like"/>
    <property type="match status" value="1"/>
</dbReference>
<feature type="domain" description="Lipocalin/cytosolic fatty-acid binding" evidence="6">
    <location>
        <begin position="33"/>
        <end position="170"/>
    </location>
</feature>
<accession>A0A1S3FJH8</accession>
<evidence type="ECO:0000259" key="6">
    <source>
        <dbReference type="Pfam" id="PF00061"/>
    </source>
</evidence>
<dbReference type="RefSeq" id="XP_012876753.1">
    <property type="nucleotide sequence ID" value="XM_013021299.1"/>
</dbReference>
<dbReference type="CTD" id="29989"/>
<evidence type="ECO:0000313" key="8">
    <source>
        <dbReference type="RefSeq" id="XP_012876753.1"/>
    </source>
</evidence>
<dbReference type="InParanoid" id="A0A1S3FJH8"/>